<keyword evidence="1" id="KW-0677">Repeat</keyword>
<feature type="repeat" description="TPR" evidence="3">
    <location>
        <begin position="537"/>
        <end position="570"/>
    </location>
</feature>
<dbReference type="InterPro" id="IPR019734">
    <property type="entry name" value="TPR_rpt"/>
</dbReference>
<feature type="repeat" description="TPR" evidence="3">
    <location>
        <begin position="621"/>
        <end position="654"/>
    </location>
</feature>
<evidence type="ECO:0000313" key="4">
    <source>
        <dbReference type="EMBL" id="CAF1025684.1"/>
    </source>
</evidence>
<dbReference type="SUPFAM" id="SSF48452">
    <property type="entry name" value="TPR-like"/>
    <property type="match status" value="2"/>
</dbReference>
<reference evidence="5" key="1">
    <citation type="submission" date="2021-02" db="EMBL/GenBank/DDBJ databases">
        <authorList>
            <person name="Nowell W R."/>
        </authorList>
    </citation>
    <scope>NUCLEOTIDE SEQUENCE</scope>
</reference>
<proteinExistence type="predicted"/>
<feature type="repeat" description="TPR" evidence="3">
    <location>
        <begin position="495"/>
        <end position="528"/>
    </location>
</feature>
<dbReference type="Pfam" id="PF00515">
    <property type="entry name" value="TPR_1"/>
    <property type="match status" value="1"/>
</dbReference>
<dbReference type="PANTHER" id="PTHR45641:SF19">
    <property type="entry name" value="NEPHROCYSTIN-3"/>
    <property type="match status" value="1"/>
</dbReference>
<accession>A0A815THP6</accession>
<evidence type="ECO:0000256" key="2">
    <source>
        <dbReference type="ARBA" id="ARBA00022803"/>
    </source>
</evidence>
<evidence type="ECO:0000256" key="1">
    <source>
        <dbReference type="ARBA" id="ARBA00022737"/>
    </source>
</evidence>
<dbReference type="PANTHER" id="PTHR45641">
    <property type="entry name" value="TETRATRICOPEPTIDE REPEAT PROTEIN (AFU_ORTHOLOGUE AFUA_6G03870)"/>
    <property type="match status" value="1"/>
</dbReference>
<dbReference type="Pfam" id="PF13424">
    <property type="entry name" value="TPR_12"/>
    <property type="match status" value="2"/>
</dbReference>
<feature type="repeat" description="TPR" evidence="3">
    <location>
        <begin position="663"/>
        <end position="696"/>
    </location>
</feature>
<sequence length="764" mass="88175">MFGKKPIRHDDDDQHDINARQGLLLIWLDSNFDPRSFEHITSIALFQQIIPTVKPCTDKKHCMRYIQSAQECKIFLISSGSFGEEVVPNVHDMPQIDSIFIFCGNKPRHEQWARKWSKVRGVFTEPISICKALQMAIDESEAADIPVHIMSSSKTPTDKSKDTLDPIFMYTKIAKEILLTIQFNDEQIKQFTDHCRELYADDTHELENIEWLEKEYRDQTAIWWYTCDCFLYRLVNRALREMDMMTIIETGFFIADLHREIEQLHSEQYGKHGFNKTFKVFRGQSMPKEELAKLTNKLGGLISFNKFLSTGRDRQAALRFAHHGFGKHGFVGVLFTIIVDPSQPNQVPFASLANNSYYTESDEILFSTHTIFRILDIKPVDRGQRVFEVTMTLTNDTDESLEQLAASIHEEMNSIPNAWCKLVQLLTKIGQFKQAEQMSYRLLRTLKDDSEKVYIYKQLGSIKADQHDYDKALEYYNRAVEIQHSILPSDDLQLASSYDNISRIYQNMEDHSQALSLLEKALKIKRKILPDAHLDLASSYENIGELHSKMNNYTEALSYYEKALKIRAKSLPPDHPDLAIMYTRNGTALNHIGKYEEALHNFQKALNIQQKLLPPNHPDIATSYTHIGMTFNHMTNYQDALHNYEQALKIQQATLPPNHPLLAASYDNIGSIFLSMGQWQEALGSYEKALHIKQNYLSPGQLLPAAEYYKIGMAFRHAKDYERALSFFEKALEIQQKAPTSDDPTIEDCNKNIEKMKAKLPLKF</sequence>
<dbReference type="EMBL" id="CAJNOR010004458">
    <property type="protein sequence ID" value="CAF1503917.1"/>
    <property type="molecule type" value="Genomic_DNA"/>
</dbReference>
<keyword evidence="2 3" id="KW-0802">TPR repeat</keyword>
<dbReference type="Gene3D" id="1.25.40.10">
    <property type="entry name" value="Tetratricopeptide repeat domain"/>
    <property type="match status" value="2"/>
</dbReference>
<evidence type="ECO:0000256" key="3">
    <source>
        <dbReference type="PROSITE-ProRule" id="PRU00339"/>
    </source>
</evidence>
<name>A0A815THP6_ADIRI</name>
<dbReference type="EMBL" id="CAJNOJ010000069">
    <property type="protein sequence ID" value="CAF1025684.1"/>
    <property type="molecule type" value="Genomic_DNA"/>
</dbReference>
<dbReference type="PROSITE" id="PS50005">
    <property type="entry name" value="TPR"/>
    <property type="match status" value="7"/>
</dbReference>
<dbReference type="SMART" id="SM00028">
    <property type="entry name" value="TPR"/>
    <property type="match status" value="8"/>
</dbReference>
<dbReference type="OrthoDB" id="5986190at2759"/>
<dbReference type="Proteomes" id="UP000663828">
    <property type="component" value="Unassembled WGS sequence"/>
</dbReference>
<dbReference type="SUPFAM" id="SSF56399">
    <property type="entry name" value="ADP-ribosylation"/>
    <property type="match status" value="1"/>
</dbReference>
<protein>
    <submittedName>
        <fullName evidence="5">Uncharacterized protein</fullName>
    </submittedName>
</protein>
<dbReference type="InterPro" id="IPR011990">
    <property type="entry name" value="TPR-like_helical_dom_sf"/>
</dbReference>
<keyword evidence="6" id="KW-1185">Reference proteome</keyword>
<dbReference type="PROSITE" id="PS50293">
    <property type="entry name" value="TPR_REGION"/>
    <property type="match status" value="3"/>
</dbReference>
<gene>
    <name evidence="4" type="ORF">EDS130_LOCUS16132</name>
    <name evidence="5" type="ORF">XAT740_LOCUS39824</name>
</gene>
<dbReference type="Pfam" id="PF13181">
    <property type="entry name" value="TPR_8"/>
    <property type="match status" value="1"/>
</dbReference>
<comment type="caution">
    <text evidence="5">The sequence shown here is derived from an EMBL/GenBank/DDBJ whole genome shotgun (WGS) entry which is preliminary data.</text>
</comment>
<organism evidence="5 6">
    <name type="scientific">Adineta ricciae</name>
    <name type="common">Rotifer</name>
    <dbReference type="NCBI Taxonomy" id="249248"/>
    <lineage>
        <taxon>Eukaryota</taxon>
        <taxon>Metazoa</taxon>
        <taxon>Spiralia</taxon>
        <taxon>Gnathifera</taxon>
        <taxon>Rotifera</taxon>
        <taxon>Eurotatoria</taxon>
        <taxon>Bdelloidea</taxon>
        <taxon>Adinetida</taxon>
        <taxon>Adinetidae</taxon>
        <taxon>Adineta</taxon>
    </lineage>
</organism>
<feature type="repeat" description="TPR" evidence="3">
    <location>
        <begin position="579"/>
        <end position="612"/>
    </location>
</feature>
<evidence type="ECO:0000313" key="6">
    <source>
        <dbReference type="Proteomes" id="UP000663828"/>
    </source>
</evidence>
<dbReference type="Pfam" id="PF13176">
    <property type="entry name" value="TPR_7"/>
    <property type="match status" value="1"/>
</dbReference>
<dbReference type="Gene3D" id="3.90.176.10">
    <property type="entry name" value="Toxin ADP-ribosyltransferase, Chain A, domain 1"/>
    <property type="match status" value="1"/>
</dbReference>
<dbReference type="PROSITE" id="PS51996">
    <property type="entry name" value="TR_MART"/>
    <property type="match status" value="1"/>
</dbReference>
<evidence type="ECO:0000313" key="5">
    <source>
        <dbReference type="EMBL" id="CAF1503917.1"/>
    </source>
</evidence>
<dbReference type="Proteomes" id="UP000663852">
    <property type="component" value="Unassembled WGS sequence"/>
</dbReference>
<feature type="repeat" description="TPR" evidence="3">
    <location>
        <begin position="705"/>
        <end position="738"/>
    </location>
</feature>
<feature type="repeat" description="TPR" evidence="3">
    <location>
        <begin position="453"/>
        <end position="486"/>
    </location>
</feature>
<dbReference type="AlphaFoldDB" id="A0A815THP6"/>